<proteinExistence type="predicted"/>
<feature type="region of interest" description="Disordered" evidence="1">
    <location>
        <begin position="1"/>
        <end position="79"/>
    </location>
</feature>
<organism evidence="2">
    <name type="scientific">viral metagenome</name>
    <dbReference type="NCBI Taxonomy" id="1070528"/>
    <lineage>
        <taxon>unclassified sequences</taxon>
        <taxon>metagenomes</taxon>
        <taxon>organismal metagenomes</taxon>
    </lineage>
</organism>
<evidence type="ECO:0000256" key="1">
    <source>
        <dbReference type="SAM" id="MobiDB-lite"/>
    </source>
</evidence>
<accession>A0A6C0IFF0</accession>
<name>A0A6C0IFF0_9ZZZZ</name>
<dbReference type="PANTHER" id="PTHR24637">
    <property type="entry name" value="COLLAGEN"/>
    <property type="match status" value="1"/>
</dbReference>
<dbReference type="InterPro" id="IPR008160">
    <property type="entry name" value="Collagen"/>
</dbReference>
<evidence type="ECO:0000313" key="2">
    <source>
        <dbReference type="EMBL" id="QHT91380.1"/>
    </source>
</evidence>
<dbReference type="EMBL" id="MN740165">
    <property type="protein sequence ID" value="QHT91380.1"/>
    <property type="molecule type" value="Genomic_DNA"/>
</dbReference>
<feature type="compositionally biased region" description="Low complexity" evidence="1">
    <location>
        <begin position="49"/>
        <end position="61"/>
    </location>
</feature>
<feature type="compositionally biased region" description="Low complexity" evidence="1">
    <location>
        <begin position="8"/>
        <end position="23"/>
    </location>
</feature>
<dbReference type="PANTHER" id="PTHR24637:SF428">
    <property type="entry name" value="SCAVENGER RECEPTOR CLASS A MEMBER 3"/>
    <property type="match status" value="1"/>
</dbReference>
<protein>
    <submittedName>
        <fullName evidence="2">Uncharacterized protein</fullName>
    </submittedName>
</protein>
<dbReference type="Pfam" id="PF01391">
    <property type="entry name" value="Collagen"/>
    <property type="match status" value="1"/>
</dbReference>
<reference evidence="2" key="1">
    <citation type="journal article" date="2020" name="Nature">
        <title>Giant virus diversity and host interactions through global metagenomics.</title>
        <authorList>
            <person name="Schulz F."/>
            <person name="Roux S."/>
            <person name="Paez-Espino D."/>
            <person name="Jungbluth S."/>
            <person name="Walsh D.A."/>
            <person name="Denef V.J."/>
            <person name="McMahon K.D."/>
            <person name="Konstantinidis K.T."/>
            <person name="Eloe-Fadrosh E.A."/>
            <person name="Kyrpides N.C."/>
            <person name="Woyke T."/>
        </authorList>
    </citation>
    <scope>NUCLEOTIDE SEQUENCE</scope>
    <source>
        <strain evidence="2">GVMAG-M-3300023184-77</strain>
    </source>
</reference>
<dbReference type="AlphaFoldDB" id="A0A6C0IFF0"/>
<sequence length="285" mass="29711">MGGSQSRPAITPAASPAPATVAPLPAPVGPQGPAGPVGPAGPAGPAGPVGPVGATGAQGPVGPVGPEGPQGNQGLPGMNADGTITIPRTNNNSADGARLMEMLLGSIMSGNSLTSIQKNNFTKYFLMTSTKQQALSELLNSLISQNPKLSFANMATTVQNWFNNPENAPTIAITVSDRFIDFYISTLMPRQLPTSILSRINQTNGIQIIQHIVTYITGNLTTTDAQIIADLTTYVSTHFDASGNPIPGIEPFQNYEGYQNYSKISLDNGSSLWHNKLNGSPFSPV</sequence>